<dbReference type="EMBL" id="DUJS01000002">
    <property type="protein sequence ID" value="HII69799.1"/>
    <property type="molecule type" value="Genomic_DNA"/>
</dbReference>
<dbReference type="PROSITE" id="PS00092">
    <property type="entry name" value="N6_MTASE"/>
    <property type="match status" value="1"/>
</dbReference>
<comment type="subcellular location">
    <subcellularLocation>
        <location evidence="1">Cytoplasm</location>
    </subcellularLocation>
</comment>
<dbReference type="RefSeq" id="WP_011019337.1">
    <property type="nucleotide sequence ID" value="NZ_DUJS01000002.1"/>
</dbReference>
<accession>A0A832WNL9</accession>
<dbReference type="PANTHER" id="PTHR14911:SF13">
    <property type="entry name" value="TRNA (GUANINE(6)-N2)-METHYLTRANSFERASE THUMP3"/>
    <property type="match status" value="1"/>
</dbReference>
<dbReference type="PROSITE" id="PS51165">
    <property type="entry name" value="THUMP"/>
    <property type="match status" value="1"/>
</dbReference>
<dbReference type="InterPro" id="IPR029063">
    <property type="entry name" value="SAM-dependent_MTases_sf"/>
</dbReference>
<dbReference type="InterPro" id="IPR000241">
    <property type="entry name" value="RlmKL-like_Mtase"/>
</dbReference>
<evidence type="ECO:0000256" key="2">
    <source>
        <dbReference type="ARBA" id="ARBA00022603"/>
    </source>
</evidence>
<dbReference type="PANTHER" id="PTHR14911">
    <property type="entry name" value="THUMP DOMAIN-CONTAINING"/>
    <property type="match status" value="1"/>
</dbReference>
<dbReference type="SMART" id="SM00981">
    <property type="entry name" value="THUMP"/>
    <property type="match status" value="1"/>
</dbReference>
<dbReference type="CDD" id="cd02440">
    <property type="entry name" value="AdoMet_MTases"/>
    <property type="match status" value="1"/>
</dbReference>
<dbReference type="GeneID" id="1477070"/>
<name>A0A832WNL9_9EURY</name>
<dbReference type="GO" id="GO:0003723">
    <property type="term" value="F:RNA binding"/>
    <property type="evidence" value="ECO:0007669"/>
    <property type="project" value="UniProtKB-UniRule"/>
</dbReference>
<feature type="domain" description="THUMP" evidence="6">
    <location>
        <begin position="51"/>
        <end position="168"/>
    </location>
</feature>
<reference evidence="7" key="1">
    <citation type="journal article" date="2020" name="bioRxiv">
        <title>A rank-normalized archaeal taxonomy based on genome phylogeny resolves widespread incomplete and uneven classifications.</title>
        <authorList>
            <person name="Rinke C."/>
            <person name="Chuvochina M."/>
            <person name="Mussig A.J."/>
            <person name="Chaumeil P.-A."/>
            <person name="Waite D.W."/>
            <person name="Whitman W.B."/>
            <person name="Parks D.H."/>
            <person name="Hugenholtz P."/>
        </authorList>
    </citation>
    <scope>NUCLEOTIDE SEQUENCE</scope>
    <source>
        <strain evidence="7">UBA8853</strain>
    </source>
</reference>
<dbReference type="Pfam" id="PF02926">
    <property type="entry name" value="THUMP"/>
    <property type="match status" value="1"/>
</dbReference>
<organism evidence="7 8">
    <name type="scientific">Methanopyrus kandleri</name>
    <dbReference type="NCBI Taxonomy" id="2320"/>
    <lineage>
        <taxon>Archaea</taxon>
        <taxon>Methanobacteriati</taxon>
        <taxon>Methanobacteriota</taxon>
        <taxon>Methanomada group</taxon>
        <taxon>Methanopyri</taxon>
        <taxon>Methanopyrales</taxon>
        <taxon>Methanopyraceae</taxon>
        <taxon>Methanopyrus</taxon>
    </lineage>
</organism>
<evidence type="ECO:0000256" key="5">
    <source>
        <dbReference type="PROSITE-ProRule" id="PRU00529"/>
    </source>
</evidence>
<dbReference type="GO" id="GO:0016423">
    <property type="term" value="F:tRNA (guanine) methyltransferase activity"/>
    <property type="evidence" value="ECO:0007669"/>
    <property type="project" value="TreeGrafter"/>
</dbReference>
<comment type="caution">
    <text evidence="7">The sequence shown here is derived from an EMBL/GenBank/DDBJ whole genome shotgun (WGS) entry which is preliminary data.</text>
</comment>
<protein>
    <submittedName>
        <fullName evidence="7">Class I SAM-dependent RNA methyltransferase</fullName>
    </submittedName>
</protein>
<dbReference type="Gene3D" id="3.40.50.150">
    <property type="entry name" value="Vaccinia Virus protein VP39"/>
    <property type="match status" value="1"/>
</dbReference>
<keyword evidence="4" id="KW-0819">tRNA processing</keyword>
<evidence type="ECO:0000313" key="8">
    <source>
        <dbReference type="Proteomes" id="UP000619545"/>
    </source>
</evidence>
<dbReference type="Gene3D" id="3.30.2130.30">
    <property type="match status" value="1"/>
</dbReference>
<keyword evidence="7" id="KW-0808">Transferase</keyword>
<dbReference type="AlphaFoldDB" id="A0A832WNL9"/>
<sequence length="352" mass="39227">MTSGVLCTTAPGLEDVCAQELGEITGKSVRENYLGVRGRVLVECSEHEALDLAREINRRSLTVHRAAVLLGGFEIEHRDERGLEEIRERCRELPFERYIHEHDTFGVRPSRLGEHDFTSVDVGAAVGDAVIERIKREEGFRPQVDLDAPSVIVRADVVGDTVIVGVCTTGDRSLHQRGYRVYDHPAALNPVIAQGMLELAGDPDSLIDPTCGGATVPIEALLRDPETEAVGVEKFRTHYEGARLNVLAARVDVELYLADATRLFEEVPELRDREFDAAVFNPPYGLKIANPRVVKTLYRGLARVLSDLVSVVVTVTPRDGWMRAAMEEYGFRLSHDRWVRHGGLDVRLLVFR</sequence>
<dbReference type="CDD" id="cd11715">
    <property type="entry name" value="THUMP_AdoMetMT"/>
    <property type="match status" value="1"/>
</dbReference>
<evidence type="ECO:0000256" key="3">
    <source>
        <dbReference type="ARBA" id="ARBA00022691"/>
    </source>
</evidence>
<evidence type="ECO:0000256" key="4">
    <source>
        <dbReference type="ARBA" id="ARBA00022694"/>
    </source>
</evidence>
<dbReference type="SUPFAM" id="SSF143437">
    <property type="entry name" value="THUMP domain-like"/>
    <property type="match status" value="1"/>
</dbReference>
<dbReference type="SUPFAM" id="SSF53335">
    <property type="entry name" value="S-adenosyl-L-methionine-dependent methyltransferases"/>
    <property type="match status" value="1"/>
</dbReference>
<proteinExistence type="predicted"/>
<dbReference type="InterPro" id="IPR002052">
    <property type="entry name" value="DNA_methylase_N6_adenine_CS"/>
</dbReference>
<evidence type="ECO:0000256" key="1">
    <source>
        <dbReference type="ARBA" id="ARBA00004496"/>
    </source>
</evidence>
<dbReference type="Pfam" id="PF01170">
    <property type="entry name" value="UPF0020"/>
    <property type="match status" value="1"/>
</dbReference>
<keyword evidence="2 7" id="KW-0489">Methyltransferase</keyword>
<keyword evidence="3" id="KW-0949">S-adenosyl-L-methionine</keyword>
<dbReference type="Proteomes" id="UP000619545">
    <property type="component" value="Unassembled WGS sequence"/>
</dbReference>
<evidence type="ECO:0000259" key="6">
    <source>
        <dbReference type="PROSITE" id="PS51165"/>
    </source>
</evidence>
<keyword evidence="5" id="KW-0694">RNA-binding</keyword>
<dbReference type="GO" id="GO:0030488">
    <property type="term" value="P:tRNA methylation"/>
    <property type="evidence" value="ECO:0007669"/>
    <property type="project" value="TreeGrafter"/>
</dbReference>
<dbReference type="GO" id="GO:0005737">
    <property type="term" value="C:cytoplasm"/>
    <property type="evidence" value="ECO:0007669"/>
    <property type="project" value="UniProtKB-SubCell"/>
</dbReference>
<gene>
    <name evidence="7" type="ORF">HA336_01025</name>
</gene>
<dbReference type="InterPro" id="IPR004114">
    <property type="entry name" value="THUMP_dom"/>
</dbReference>
<evidence type="ECO:0000313" key="7">
    <source>
        <dbReference type="EMBL" id="HII69799.1"/>
    </source>
</evidence>